<keyword evidence="4 5" id="KW-0720">Serine protease</keyword>
<dbReference type="InterPro" id="IPR022398">
    <property type="entry name" value="Peptidase_S8_His-AS"/>
</dbReference>
<dbReference type="PRINTS" id="PR00723">
    <property type="entry name" value="SUBTILISIN"/>
</dbReference>
<evidence type="ECO:0000256" key="2">
    <source>
        <dbReference type="ARBA" id="ARBA00022670"/>
    </source>
</evidence>
<keyword evidence="3 5" id="KW-0378">Hydrolase</keyword>
<keyword evidence="8" id="KW-0732">Signal</keyword>
<comment type="caution">
    <text evidence="12">The sequence shown here is derived from an EMBL/GenBank/DDBJ whole genome shotgun (WGS) entry which is preliminary data.</text>
</comment>
<dbReference type="InterPro" id="IPR015500">
    <property type="entry name" value="Peptidase_S8_subtilisin-rel"/>
</dbReference>
<feature type="active site" description="Charge relay system" evidence="5">
    <location>
        <position position="242"/>
    </location>
</feature>
<evidence type="ECO:0000256" key="7">
    <source>
        <dbReference type="SAM" id="Phobius"/>
    </source>
</evidence>
<dbReference type="InterPro" id="IPR057060">
    <property type="entry name" value="MBTPS1_3rd"/>
</dbReference>
<dbReference type="AlphaFoldDB" id="A0A4S2M0P8"/>
<evidence type="ECO:0000256" key="1">
    <source>
        <dbReference type="ARBA" id="ARBA00011073"/>
    </source>
</evidence>
<organism evidence="12 13">
    <name type="scientific">Opisthorchis felineus</name>
    <dbReference type="NCBI Taxonomy" id="147828"/>
    <lineage>
        <taxon>Eukaryota</taxon>
        <taxon>Metazoa</taxon>
        <taxon>Spiralia</taxon>
        <taxon>Lophotrochozoa</taxon>
        <taxon>Platyhelminthes</taxon>
        <taxon>Trematoda</taxon>
        <taxon>Digenea</taxon>
        <taxon>Opisthorchiida</taxon>
        <taxon>Opisthorchiata</taxon>
        <taxon>Opisthorchiidae</taxon>
        <taxon>Opisthorchis</taxon>
    </lineage>
</organism>
<feature type="active site" description="Charge relay system" evidence="5">
    <location>
        <position position="191"/>
    </location>
</feature>
<feature type="domain" description="MBTPS1 third" evidence="11">
    <location>
        <begin position="526"/>
        <end position="660"/>
    </location>
</feature>
<keyword evidence="7" id="KW-0472">Membrane</keyword>
<keyword evidence="7" id="KW-0812">Transmembrane</keyword>
<feature type="transmembrane region" description="Helical" evidence="7">
    <location>
        <begin position="1092"/>
        <end position="1110"/>
    </location>
</feature>
<proteinExistence type="inferred from homology"/>
<keyword evidence="13" id="KW-1185">Reference proteome</keyword>
<dbReference type="PANTHER" id="PTHR43806:SF7">
    <property type="entry name" value="MEMBRANE-BOUND TRANSCRIPTION FACTOR SITE-1 PROTEASE"/>
    <property type="match status" value="1"/>
</dbReference>
<dbReference type="STRING" id="147828.A0A4S2M0P8"/>
<accession>A0A4S2M0P8</accession>
<dbReference type="GO" id="GO:0005794">
    <property type="term" value="C:Golgi apparatus"/>
    <property type="evidence" value="ECO:0007669"/>
    <property type="project" value="TreeGrafter"/>
</dbReference>
<protein>
    <submittedName>
        <fullName evidence="12">Uncharacterized protein</fullName>
    </submittedName>
</protein>
<feature type="domain" description="MBTPS1 fourth" evidence="10">
    <location>
        <begin position="661"/>
        <end position="959"/>
    </location>
</feature>
<keyword evidence="2 5" id="KW-0645">Protease</keyword>
<evidence type="ECO:0000256" key="6">
    <source>
        <dbReference type="SAM" id="MobiDB-lite"/>
    </source>
</evidence>
<evidence type="ECO:0000256" key="4">
    <source>
        <dbReference type="ARBA" id="ARBA00022825"/>
    </source>
</evidence>
<evidence type="ECO:0000259" key="9">
    <source>
        <dbReference type="Pfam" id="PF00082"/>
    </source>
</evidence>
<dbReference type="InterPro" id="IPR023828">
    <property type="entry name" value="Peptidase_S8_Ser-AS"/>
</dbReference>
<feature type="domain" description="Peptidase S8/S53" evidence="9">
    <location>
        <begin position="182"/>
        <end position="474"/>
    </location>
</feature>
<dbReference type="OrthoDB" id="1740355at2759"/>
<sequence length="1155" mass="129085">MPGSAVHTGFPLCMLMVVSLCFYCNIVLSEHTYEYSVNSVLNEFIVSYHTRTFYRLRTSRLCSILDRFYLNYSILPRWSSIPIAVSSDFDVVIVHNLTERDSSSFVASLQRYPLIKGAYQQKRIQRFLLQHEGGAEASERRTPKLFGKQWKSPVPGTIPLHETKQPWRLLQVERLWARGVCGADVRVGIFDTGLVDTTKHPHFHATRVLERTDWTKSESGDVLRAVDPTRRSHLQALDGHGHGTFVAGLIAAAQNSPPSLDQFVSRSSGSSGCPPVGLAPWADLFIFRVFTDQQVSYTSWFLDAFNYAISRKLHVINLSIGGPDFLDRPFVDKVWELSSNGVLLVSAIGNDGPVFGSLNNPADQMDVLGVGGVDALGRIAQFSSRGMTAWSLPFGYGQVKPDVVSFSTGVISSGLDGKCRTLSGTSVASPVVAGVVALLISAALDQNSRSLSDHSIPSVPINPASLKQALIAGATPLSRIHLFGTEPIQWPNSPDSSSMFEQGAGLVDLRLAFQTLQQLKPQATIIPSYLDFTECPYMWPYCSQPFYHTMQPVVVNLTILNSMAVSGQIVGAPVYHPYSDRNGHRLRVGFTYNKHLWPWSGYLAVHFEVEFELNDSVPSDRFSGLAEGYITLTVESEDELTKTTLWTNLTVPVRAQIIPTPNRSRRILYDQFHSIHYPSGYIPRDDLTRKNQPLDWLGDHIHTNMRDLYTHLRSSNYYVEVLTNPFTCFDARNYGTLLLVDPEEEFFPQEIEKLFIDVTTLGLSLLTFADWYNTSVINALRFFDTNTKRLWTPETGGANLPALNDLLRPFGVELGDKVYAGSITIGQRTIRYTSGSSLKKFPSTQLSSTTGRGGLLRPSLVDIGAQVIQNRKKSGTQEESVVKSRKVRQSQETANMPDNWRLTASENDPTPAVLGLWTATHSNSSTGRLAVYGDSDCLSSTHLHANCFWLVDALLQFATSPFARIPRPLADQMVPVTDAMLDSEAGVPERLKDSSLHKISNVLRGDGPSPVELPNGSLPREAYRLDFVCLRLPRGLVVAAPYNPESKLIYEPQPLLLHAPVAKDIFPLTDAWKCRKPRGFQTGQEHNFRSQYLFIFAVLVFTLSLLYRWGPRRVNLYLVNILYEFSRFYALVVRRLYTIGVGIQRDRYVVLPELR</sequence>
<reference evidence="12 13" key="1">
    <citation type="journal article" date="2019" name="BMC Genomics">
        <title>New insights from Opisthorchis felineus genome: update on genomics of the epidemiologically important liver flukes.</title>
        <authorList>
            <person name="Ershov N.I."/>
            <person name="Mordvinov V.A."/>
            <person name="Prokhortchouk E.B."/>
            <person name="Pakharukova M.Y."/>
            <person name="Gunbin K.V."/>
            <person name="Ustyantsev K."/>
            <person name="Genaev M.A."/>
            <person name="Blinov A.G."/>
            <person name="Mazur A."/>
            <person name="Boulygina E."/>
            <person name="Tsygankova S."/>
            <person name="Khrameeva E."/>
            <person name="Chekanov N."/>
            <person name="Fan G."/>
            <person name="Xiao A."/>
            <person name="Zhang H."/>
            <person name="Xu X."/>
            <person name="Yang H."/>
            <person name="Solovyev V."/>
            <person name="Lee S.M."/>
            <person name="Liu X."/>
            <person name="Afonnikov D.A."/>
            <person name="Skryabin K.G."/>
        </authorList>
    </citation>
    <scope>NUCLEOTIDE SEQUENCE [LARGE SCALE GENOMIC DNA]</scope>
    <source>
        <strain evidence="12">AK-0245</strain>
        <tissue evidence="12">Whole organism</tissue>
    </source>
</reference>
<dbReference type="GO" id="GO:0006508">
    <property type="term" value="P:proteolysis"/>
    <property type="evidence" value="ECO:0007669"/>
    <property type="project" value="UniProtKB-KW"/>
</dbReference>
<dbReference type="Pfam" id="PF23090">
    <property type="entry name" value="MBTPS1_4th"/>
    <property type="match status" value="1"/>
</dbReference>
<dbReference type="PROSITE" id="PS00137">
    <property type="entry name" value="SUBTILASE_HIS"/>
    <property type="match status" value="1"/>
</dbReference>
<feature type="region of interest" description="Disordered" evidence="6">
    <location>
        <begin position="872"/>
        <end position="893"/>
    </location>
</feature>
<name>A0A4S2M0P8_OPIFE</name>
<dbReference type="InterPro" id="IPR057032">
    <property type="entry name" value="MBTPS1_4th"/>
</dbReference>
<dbReference type="Proteomes" id="UP000308267">
    <property type="component" value="Unassembled WGS sequence"/>
</dbReference>
<evidence type="ECO:0000256" key="3">
    <source>
        <dbReference type="ARBA" id="ARBA00022801"/>
    </source>
</evidence>
<dbReference type="InterPro" id="IPR000209">
    <property type="entry name" value="Peptidase_S8/S53_dom"/>
</dbReference>
<dbReference type="Pfam" id="PF00082">
    <property type="entry name" value="Peptidase_S8"/>
    <property type="match status" value="1"/>
</dbReference>
<feature type="active site" description="Charge relay system" evidence="5">
    <location>
        <position position="426"/>
    </location>
</feature>
<evidence type="ECO:0000259" key="11">
    <source>
        <dbReference type="Pfam" id="PF23094"/>
    </source>
</evidence>
<dbReference type="EMBL" id="SJOL01005821">
    <property type="protein sequence ID" value="TGZ69770.1"/>
    <property type="molecule type" value="Genomic_DNA"/>
</dbReference>
<comment type="similarity">
    <text evidence="1 5">Belongs to the peptidase S8 family.</text>
</comment>
<dbReference type="InterPro" id="IPR036852">
    <property type="entry name" value="Peptidase_S8/S53_dom_sf"/>
</dbReference>
<dbReference type="Pfam" id="PF23094">
    <property type="entry name" value="MBTPS1_3rd"/>
    <property type="match status" value="1"/>
</dbReference>
<dbReference type="InterPro" id="IPR050131">
    <property type="entry name" value="Peptidase_S8_subtilisin-like"/>
</dbReference>
<keyword evidence="7" id="KW-1133">Transmembrane helix</keyword>
<gene>
    <name evidence="12" type="ORF">CRM22_003550</name>
</gene>
<dbReference type="Gene3D" id="3.40.50.200">
    <property type="entry name" value="Peptidase S8/S53 domain"/>
    <property type="match status" value="1"/>
</dbReference>
<evidence type="ECO:0000313" key="12">
    <source>
        <dbReference type="EMBL" id="TGZ69770.1"/>
    </source>
</evidence>
<evidence type="ECO:0000256" key="5">
    <source>
        <dbReference type="PROSITE-ProRule" id="PRU01240"/>
    </source>
</evidence>
<feature type="signal peptide" evidence="8">
    <location>
        <begin position="1"/>
        <end position="29"/>
    </location>
</feature>
<feature type="chain" id="PRO_5020855114" evidence="8">
    <location>
        <begin position="30"/>
        <end position="1155"/>
    </location>
</feature>
<evidence type="ECO:0000313" key="13">
    <source>
        <dbReference type="Proteomes" id="UP000308267"/>
    </source>
</evidence>
<evidence type="ECO:0000256" key="8">
    <source>
        <dbReference type="SAM" id="SignalP"/>
    </source>
</evidence>
<dbReference type="GO" id="GO:0004252">
    <property type="term" value="F:serine-type endopeptidase activity"/>
    <property type="evidence" value="ECO:0007669"/>
    <property type="project" value="UniProtKB-UniRule"/>
</dbReference>
<dbReference type="PANTHER" id="PTHR43806">
    <property type="entry name" value="PEPTIDASE S8"/>
    <property type="match status" value="1"/>
</dbReference>
<dbReference type="PROSITE" id="PS51892">
    <property type="entry name" value="SUBTILASE"/>
    <property type="match status" value="1"/>
</dbReference>
<dbReference type="SUPFAM" id="SSF52743">
    <property type="entry name" value="Subtilisin-like"/>
    <property type="match status" value="1"/>
</dbReference>
<dbReference type="PROSITE" id="PS00138">
    <property type="entry name" value="SUBTILASE_SER"/>
    <property type="match status" value="1"/>
</dbReference>
<evidence type="ECO:0000259" key="10">
    <source>
        <dbReference type="Pfam" id="PF23090"/>
    </source>
</evidence>